<dbReference type="InterPro" id="IPR036038">
    <property type="entry name" value="Aminotransferase-like"/>
</dbReference>
<keyword evidence="10" id="KW-0808">Transferase</keyword>
<comment type="similarity">
    <text evidence="5">Belongs to the class-IV pyridoxal-phosphate-dependent aminotransferase family.</text>
</comment>
<dbReference type="EC" id="2.6.1.42" evidence="6"/>
<comment type="pathway">
    <text evidence="3">Amino-acid biosynthesis; L-valine biosynthesis; L-valine from pyruvate: step 4/4.</text>
</comment>
<comment type="catalytic activity">
    <reaction evidence="9">
        <text>L-leucine + 2-oxoglutarate = 4-methyl-2-oxopentanoate + L-glutamate</text>
        <dbReference type="Rhea" id="RHEA:18321"/>
        <dbReference type="ChEBI" id="CHEBI:16810"/>
        <dbReference type="ChEBI" id="CHEBI:17865"/>
        <dbReference type="ChEBI" id="CHEBI:29985"/>
        <dbReference type="ChEBI" id="CHEBI:57427"/>
        <dbReference type="EC" id="2.6.1.42"/>
    </reaction>
</comment>
<dbReference type="AlphaFoldDB" id="A0A5C0ASU2"/>
<evidence type="ECO:0000256" key="8">
    <source>
        <dbReference type="ARBA" id="ARBA00048798"/>
    </source>
</evidence>
<dbReference type="GO" id="GO:0046394">
    <property type="term" value="P:carboxylic acid biosynthetic process"/>
    <property type="evidence" value="ECO:0007669"/>
    <property type="project" value="UniProtKB-ARBA"/>
</dbReference>
<evidence type="ECO:0000256" key="9">
    <source>
        <dbReference type="ARBA" id="ARBA00049229"/>
    </source>
</evidence>
<dbReference type="Gene3D" id="3.20.10.10">
    <property type="entry name" value="D-amino Acid Aminotransferase, subunit A, domain 2"/>
    <property type="match status" value="1"/>
</dbReference>
<evidence type="ECO:0000256" key="5">
    <source>
        <dbReference type="ARBA" id="ARBA00009320"/>
    </source>
</evidence>
<comment type="pathway">
    <text evidence="2">Amino-acid biosynthesis; L-isoleucine biosynthesis; L-isoleucine from 2-oxobutanoate: step 4/4.</text>
</comment>
<comment type="catalytic activity">
    <reaction evidence="7">
        <text>L-valine + 2-oxoglutarate = 3-methyl-2-oxobutanoate + L-glutamate</text>
        <dbReference type="Rhea" id="RHEA:24813"/>
        <dbReference type="ChEBI" id="CHEBI:11851"/>
        <dbReference type="ChEBI" id="CHEBI:16810"/>
        <dbReference type="ChEBI" id="CHEBI:29985"/>
        <dbReference type="ChEBI" id="CHEBI:57762"/>
        <dbReference type="EC" id="2.6.1.42"/>
    </reaction>
</comment>
<dbReference type="PANTHER" id="PTHR42743:SF11">
    <property type="entry name" value="AMINODEOXYCHORISMATE LYASE"/>
    <property type="match status" value="1"/>
</dbReference>
<evidence type="ECO:0000256" key="2">
    <source>
        <dbReference type="ARBA" id="ARBA00004824"/>
    </source>
</evidence>
<evidence type="ECO:0000256" key="3">
    <source>
        <dbReference type="ARBA" id="ARBA00004931"/>
    </source>
</evidence>
<dbReference type="InterPro" id="IPR043132">
    <property type="entry name" value="BCAT-like_C"/>
</dbReference>
<evidence type="ECO:0000256" key="4">
    <source>
        <dbReference type="ARBA" id="ARBA00005072"/>
    </source>
</evidence>
<keyword evidence="11" id="KW-1185">Reference proteome</keyword>
<protein>
    <recommendedName>
        <fullName evidence="6">branched-chain-amino-acid transaminase</fullName>
        <ecNumber evidence="6">2.6.1.42</ecNumber>
    </recommendedName>
</protein>
<name>A0A5C0ASU2_9BURK</name>
<accession>A0A5C0ASU2</accession>
<comment type="function">
    <text evidence="1">Acts on leucine, isoleucine and valine.</text>
</comment>
<dbReference type="RefSeq" id="WP_148813462.1">
    <property type="nucleotide sequence ID" value="NZ_CP043046.1"/>
</dbReference>
<dbReference type="KEGG" id="pacr:FXN63_05225"/>
<dbReference type="Gene3D" id="3.30.470.10">
    <property type="match status" value="1"/>
</dbReference>
<dbReference type="EMBL" id="CP043046">
    <property type="protein sequence ID" value="QEI05308.1"/>
    <property type="molecule type" value="Genomic_DNA"/>
</dbReference>
<proteinExistence type="inferred from homology"/>
<organism evidence="10 11">
    <name type="scientific">Pigmentiphaga aceris</name>
    <dbReference type="NCBI Taxonomy" id="1940612"/>
    <lineage>
        <taxon>Bacteria</taxon>
        <taxon>Pseudomonadati</taxon>
        <taxon>Pseudomonadota</taxon>
        <taxon>Betaproteobacteria</taxon>
        <taxon>Burkholderiales</taxon>
        <taxon>Alcaligenaceae</taxon>
        <taxon>Pigmentiphaga</taxon>
    </lineage>
</organism>
<evidence type="ECO:0000256" key="6">
    <source>
        <dbReference type="ARBA" id="ARBA00013053"/>
    </source>
</evidence>
<evidence type="ECO:0000313" key="11">
    <source>
        <dbReference type="Proteomes" id="UP000325161"/>
    </source>
</evidence>
<gene>
    <name evidence="10" type="ORF">FXN63_05225</name>
</gene>
<dbReference type="OrthoDB" id="9805628at2"/>
<dbReference type="NCBIfam" id="NF005727">
    <property type="entry name" value="PRK07546.1-1"/>
    <property type="match status" value="1"/>
</dbReference>
<dbReference type="InterPro" id="IPR001544">
    <property type="entry name" value="Aminotrans_IV"/>
</dbReference>
<dbReference type="Proteomes" id="UP000325161">
    <property type="component" value="Chromosome"/>
</dbReference>
<evidence type="ECO:0000256" key="7">
    <source>
        <dbReference type="ARBA" id="ARBA00048212"/>
    </source>
</evidence>
<evidence type="ECO:0000313" key="10">
    <source>
        <dbReference type="EMBL" id="QEI05308.1"/>
    </source>
</evidence>
<dbReference type="Pfam" id="PF01063">
    <property type="entry name" value="Aminotran_4"/>
    <property type="match status" value="1"/>
</dbReference>
<sequence length="212" mass="23277">MRPQLIETLCVEPDGRMPLLPWHLERLGGSASALGYRWSVDAVQRAIARVAASLPEGTTHRMRVLVADDGKIDITHAPLAPLPALPKVAIASTRLQSSAPLLRHKTTHRPWYEDAPAWLAEHPDYFDLLYLNERGEVCEGSRTNVYVLRNGVWLTPPVSSGLLPGAKRAELLDEEQVEEAVLTLADVQGATGLRLSNALRGWFDVALVPVDA</sequence>
<keyword evidence="10" id="KW-0032">Aminotransferase</keyword>
<dbReference type="InterPro" id="IPR050571">
    <property type="entry name" value="Class-IV_PLP-Dep_Aminotrnsfr"/>
</dbReference>
<evidence type="ECO:0000256" key="1">
    <source>
        <dbReference type="ARBA" id="ARBA00003109"/>
    </source>
</evidence>
<dbReference type="SUPFAM" id="SSF56752">
    <property type="entry name" value="D-aminoacid aminotransferase-like PLP-dependent enzymes"/>
    <property type="match status" value="1"/>
</dbReference>
<comment type="catalytic activity">
    <reaction evidence="8">
        <text>L-isoleucine + 2-oxoglutarate = (S)-3-methyl-2-oxopentanoate + L-glutamate</text>
        <dbReference type="Rhea" id="RHEA:24801"/>
        <dbReference type="ChEBI" id="CHEBI:16810"/>
        <dbReference type="ChEBI" id="CHEBI:29985"/>
        <dbReference type="ChEBI" id="CHEBI:35146"/>
        <dbReference type="ChEBI" id="CHEBI:58045"/>
        <dbReference type="EC" id="2.6.1.42"/>
    </reaction>
</comment>
<reference evidence="10 11" key="1">
    <citation type="submission" date="2019-08" db="EMBL/GenBank/DDBJ databases">
        <title>Amphibian skin-associated Pigmentiphaga: genome sequence and occurrence across geography and hosts.</title>
        <authorList>
            <person name="Bletz M.C."/>
            <person name="Bunk B."/>
            <person name="Sproeer C."/>
            <person name="Biwer P."/>
            <person name="Reiter S."/>
            <person name="Rabemananjara F.C.E."/>
            <person name="Schulz S."/>
            <person name="Overmann J."/>
            <person name="Vences M."/>
        </authorList>
    </citation>
    <scope>NUCLEOTIDE SEQUENCE [LARGE SCALE GENOMIC DNA]</scope>
    <source>
        <strain evidence="10 11">Mada1488</strain>
    </source>
</reference>
<dbReference type="InterPro" id="IPR043131">
    <property type="entry name" value="BCAT-like_N"/>
</dbReference>
<comment type="pathway">
    <text evidence="4">Amino-acid biosynthesis; L-leucine biosynthesis; L-leucine from 3-methyl-2-oxobutanoate: step 4/4.</text>
</comment>
<dbReference type="PANTHER" id="PTHR42743">
    <property type="entry name" value="AMINO-ACID AMINOTRANSFERASE"/>
    <property type="match status" value="1"/>
</dbReference>
<dbReference type="GO" id="GO:0004084">
    <property type="term" value="F:branched-chain-amino-acid transaminase activity"/>
    <property type="evidence" value="ECO:0007669"/>
    <property type="project" value="UniProtKB-EC"/>
</dbReference>